<evidence type="ECO:0000313" key="2">
    <source>
        <dbReference type="EMBL" id="ABI71762.1"/>
    </source>
</evidence>
<sequence length="135" mass="15354" precursor="true">MKKYLSLITLSLFITAGCQTQPEIATLPEATFNHDIVIINSAQLNQYWSPQTLKPVMLNKRPDWLPKGAGKGEYYQTIDSNGNEVSKTLISSTPEGWMTQALLNKMPKQQFKPTAQNDKRLPVKVKLEFEVKRMN</sequence>
<dbReference type="PROSITE" id="PS51257">
    <property type="entry name" value="PROKAR_LIPOPROTEIN"/>
    <property type="match status" value="1"/>
</dbReference>
<evidence type="ECO:0000313" key="3">
    <source>
        <dbReference type="Proteomes" id="UP000000684"/>
    </source>
</evidence>
<keyword evidence="3" id="KW-1185">Reference proteome</keyword>
<gene>
    <name evidence="2" type="ordered locus">Sfri_1916</name>
</gene>
<dbReference type="EMBL" id="CP000447">
    <property type="protein sequence ID" value="ABI71762.1"/>
    <property type="molecule type" value="Genomic_DNA"/>
</dbReference>
<feature type="signal peptide" evidence="1">
    <location>
        <begin position="1"/>
        <end position="20"/>
    </location>
</feature>
<name>Q082Q3_SHEFN</name>
<dbReference type="KEGG" id="sfr:Sfri_1916"/>
<feature type="chain" id="PRO_5004166414" description="Energy transducer TonB" evidence="1">
    <location>
        <begin position="21"/>
        <end position="135"/>
    </location>
</feature>
<dbReference type="eggNOG" id="COG0810">
    <property type="taxonomic scope" value="Bacteria"/>
</dbReference>
<dbReference type="STRING" id="318167.Sfri_1916"/>
<keyword evidence="1" id="KW-0732">Signal</keyword>
<organism evidence="2 3">
    <name type="scientific">Shewanella frigidimarina (strain NCIMB 400)</name>
    <dbReference type="NCBI Taxonomy" id="318167"/>
    <lineage>
        <taxon>Bacteria</taxon>
        <taxon>Pseudomonadati</taxon>
        <taxon>Pseudomonadota</taxon>
        <taxon>Gammaproteobacteria</taxon>
        <taxon>Alteromonadales</taxon>
        <taxon>Shewanellaceae</taxon>
        <taxon>Shewanella</taxon>
    </lineage>
</organism>
<evidence type="ECO:0000256" key="1">
    <source>
        <dbReference type="SAM" id="SignalP"/>
    </source>
</evidence>
<reference evidence="2 3" key="1">
    <citation type="submission" date="2006-08" db="EMBL/GenBank/DDBJ databases">
        <title>Complete sequence of Shewanella frigidimarina NCIMB 400.</title>
        <authorList>
            <consortium name="US DOE Joint Genome Institute"/>
            <person name="Copeland A."/>
            <person name="Lucas S."/>
            <person name="Lapidus A."/>
            <person name="Barry K."/>
            <person name="Detter J.C."/>
            <person name="Glavina del Rio T."/>
            <person name="Hammon N."/>
            <person name="Israni S."/>
            <person name="Dalin E."/>
            <person name="Tice H."/>
            <person name="Pitluck S."/>
            <person name="Fredrickson J.K."/>
            <person name="Kolker E."/>
            <person name="McCuel L.A."/>
            <person name="DiChristina T."/>
            <person name="Nealson K.H."/>
            <person name="Newman D."/>
            <person name="Tiedje J.M."/>
            <person name="Zhou J."/>
            <person name="Romine M.F."/>
            <person name="Culley D.E."/>
            <person name="Serres M."/>
            <person name="Chertkov O."/>
            <person name="Brettin T."/>
            <person name="Bruce D."/>
            <person name="Han C."/>
            <person name="Tapia R."/>
            <person name="Gilna P."/>
            <person name="Schmutz J."/>
            <person name="Larimer F."/>
            <person name="Land M."/>
            <person name="Hauser L."/>
            <person name="Kyrpides N."/>
            <person name="Mikhailova N."/>
            <person name="Richardson P."/>
        </authorList>
    </citation>
    <scope>NUCLEOTIDE SEQUENCE [LARGE SCALE GENOMIC DNA]</scope>
    <source>
        <strain evidence="2 3">NCIMB 400</strain>
    </source>
</reference>
<proteinExistence type="predicted"/>
<dbReference type="SUPFAM" id="SSF74653">
    <property type="entry name" value="TolA/TonB C-terminal domain"/>
    <property type="match status" value="1"/>
</dbReference>
<accession>Q082Q3</accession>
<dbReference type="OrthoDB" id="6267160at2"/>
<dbReference type="AlphaFoldDB" id="Q082Q3"/>
<dbReference type="RefSeq" id="WP_011637377.1">
    <property type="nucleotide sequence ID" value="NC_008345.1"/>
</dbReference>
<evidence type="ECO:0008006" key="4">
    <source>
        <dbReference type="Google" id="ProtNLM"/>
    </source>
</evidence>
<dbReference type="HOGENOM" id="CLU_1884362_0_0_6"/>
<dbReference type="GeneID" id="41837281"/>
<dbReference type="Proteomes" id="UP000000684">
    <property type="component" value="Chromosome"/>
</dbReference>
<protein>
    <recommendedName>
        <fullName evidence="4">Energy transducer TonB</fullName>
    </recommendedName>
</protein>